<keyword evidence="2" id="KW-1185">Reference proteome</keyword>
<dbReference type="Proteomes" id="UP000789396">
    <property type="component" value="Unassembled WGS sequence"/>
</dbReference>
<sequence length="101" mass="12022">AQGLLEKLTLTFTKMNVLESNVLENWLTSASRKRGKNADFWKAYYLNHKEQQANNPRKGDRHQLTRQSRYRIKVLIEEFQKLGLLTHEQLLKKTDREQLQP</sequence>
<organism evidence="1 2">
    <name type="scientific">Racocetra fulgida</name>
    <dbReference type="NCBI Taxonomy" id="60492"/>
    <lineage>
        <taxon>Eukaryota</taxon>
        <taxon>Fungi</taxon>
        <taxon>Fungi incertae sedis</taxon>
        <taxon>Mucoromycota</taxon>
        <taxon>Glomeromycotina</taxon>
        <taxon>Glomeromycetes</taxon>
        <taxon>Diversisporales</taxon>
        <taxon>Gigasporaceae</taxon>
        <taxon>Racocetra</taxon>
    </lineage>
</organism>
<proteinExistence type="predicted"/>
<dbReference type="AlphaFoldDB" id="A0A9N9JTC5"/>
<feature type="non-terminal residue" evidence="1">
    <location>
        <position position="1"/>
    </location>
</feature>
<accession>A0A9N9JTC5</accession>
<evidence type="ECO:0000313" key="1">
    <source>
        <dbReference type="EMBL" id="CAG8795164.1"/>
    </source>
</evidence>
<name>A0A9N9JTC5_9GLOM</name>
<feature type="non-terminal residue" evidence="1">
    <location>
        <position position="101"/>
    </location>
</feature>
<evidence type="ECO:0000313" key="2">
    <source>
        <dbReference type="Proteomes" id="UP000789396"/>
    </source>
</evidence>
<comment type="caution">
    <text evidence="1">The sequence shown here is derived from an EMBL/GenBank/DDBJ whole genome shotgun (WGS) entry which is preliminary data.</text>
</comment>
<protein>
    <submittedName>
        <fullName evidence="1">18265_t:CDS:1</fullName>
    </submittedName>
</protein>
<dbReference type="EMBL" id="CAJVPZ010065334">
    <property type="protein sequence ID" value="CAG8795164.1"/>
    <property type="molecule type" value="Genomic_DNA"/>
</dbReference>
<reference evidence="1" key="1">
    <citation type="submission" date="2021-06" db="EMBL/GenBank/DDBJ databases">
        <authorList>
            <person name="Kallberg Y."/>
            <person name="Tangrot J."/>
            <person name="Rosling A."/>
        </authorList>
    </citation>
    <scope>NUCLEOTIDE SEQUENCE</scope>
    <source>
        <strain evidence="1">IN212</strain>
    </source>
</reference>
<gene>
    <name evidence="1" type="ORF">RFULGI_LOCUS17151</name>
</gene>